<gene>
    <name evidence="3" type="ORF">NWFMUON74_27040</name>
</gene>
<feature type="region of interest" description="Disordered" evidence="1">
    <location>
        <begin position="1"/>
        <end position="20"/>
    </location>
</feature>
<accession>A0A7G1KI02</accession>
<keyword evidence="4" id="KW-1185">Reference proteome</keyword>
<keyword evidence="2" id="KW-0812">Transmembrane</keyword>
<dbReference type="AlphaFoldDB" id="A0A7G1KI02"/>
<sequence length="200" mass="21485">MQKAGPTNVGERREKRPREGIWTKVGGAAGALGVLVTVFFGIRECSPDDSSPQAATQPAPTSSAATHSVTPTRGPLAQGHQRLANVEGIDLDTARVQDQNEPGIDVSPSKTADQLNAMSNGTPRFAVADHAGTAADVRDRCHDMPPGSWTKTLPNLYARHLGDKVCVRTDQSNLSALTLTHIPSAAEQYVEFDYITWQDR</sequence>
<feature type="transmembrane region" description="Helical" evidence="2">
    <location>
        <begin position="21"/>
        <end position="42"/>
    </location>
</feature>
<name>A0A7G1KI02_9NOCA</name>
<feature type="region of interest" description="Disordered" evidence="1">
    <location>
        <begin position="47"/>
        <end position="78"/>
    </location>
</feature>
<evidence type="ECO:0000256" key="2">
    <source>
        <dbReference type="SAM" id="Phobius"/>
    </source>
</evidence>
<dbReference type="EMBL" id="AP023396">
    <property type="protein sequence ID" value="BCK54932.1"/>
    <property type="molecule type" value="Genomic_DNA"/>
</dbReference>
<keyword evidence="2" id="KW-1133">Transmembrane helix</keyword>
<feature type="compositionally biased region" description="Basic and acidic residues" evidence="1">
    <location>
        <begin position="10"/>
        <end position="20"/>
    </location>
</feature>
<evidence type="ECO:0000313" key="4">
    <source>
        <dbReference type="Proteomes" id="UP000516173"/>
    </source>
</evidence>
<dbReference type="Proteomes" id="UP000516173">
    <property type="component" value="Chromosome"/>
</dbReference>
<reference evidence="3 4" key="1">
    <citation type="submission" date="2020-08" db="EMBL/GenBank/DDBJ databases">
        <title>Genome Sequencing of Nocardia wallacei strain FMUON74 and assembly.</title>
        <authorList>
            <person name="Toyokawa M."/>
            <person name="Uesaka K."/>
        </authorList>
    </citation>
    <scope>NUCLEOTIDE SEQUENCE [LARGE SCALE GENOMIC DNA]</scope>
    <source>
        <strain evidence="3 4">FMUON74</strain>
    </source>
</reference>
<organism evidence="3 4">
    <name type="scientific">Nocardia wallacei</name>
    <dbReference type="NCBI Taxonomy" id="480035"/>
    <lineage>
        <taxon>Bacteria</taxon>
        <taxon>Bacillati</taxon>
        <taxon>Actinomycetota</taxon>
        <taxon>Actinomycetes</taxon>
        <taxon>Mycobacteriales</taxon>
        <taxon>Nocardiaceae</taxon>
        <taxon>Nocardia</taxon>
    </lineage>
</organism>
<feature type="compositionally biased region" description="Low complexity" evidence="1">
    <location>
        <begin position="50"/>
        <end position="72"/>
    </location>
</feature>
<protein>
    <submittedName>
        <fullName evidence="3">Uncharacterized protein</fullName>
    </submittedName>
</protein>
<evidence type="ECO:0000256" key="1">
    <source>
        <dbReference type="SAM" id="MobiDB-lite"/>
    </source>
</evidence>
<dbReference type="KEGG" id="nwl:NWFMUON74_27040"/>
<keyword evidence="2" id="KW-0472">Membrane</keyword>
<proteinExistence type="predicted"/>
<evidence type="ECO:0000313" key="3">
    <source>
        <dbReference type="EMBL" id="BCK54932.1"/>
    </source>
</evidence>